<organism evidence="2 3">
    <name type="scientific">Janthinobacterium lividum</name>
    <dbReference type="NCBI Taxonomy" id="29581"/>
    <lineage>
        <taxon>Bacteria</taxon>
        <taxon>Pseudomonadati</taxon>
        <taxon>Pseudomonadota</taxon>
        <taxon>Betaproteobacteria</taxon>
        <taxon>Burkholderiales</taxon>
        <taxon>Oxalobacteraceae</taxon>
        <taxon>Janthinobacterium</taxon>
    </lineage>
</organism>
<dbReference type="AlphaFoldDB" id="A0A377RSH9"/>
<name>A0A377RSH9_9BURK</name>
<dbReference type="RefSeq" id="WP_128141869.1">
    <property type="nucleotide sequence ID" value="NZ_JAAOLY010000002.1"/>
</dbReference>
<feature type="chain" id="PRO_5044074680" evidence="1">
    <location>
        <begin position="27"/>
        <end position="68"/>
    </location>
</feature>
<reference evidence="2 3" key="1">
    <citation type="submission" date="2019-06" db="EMBL/GenBank/DDBJ databases">
        <title>Genome sequence of Janthinobacterium lividum UCD_MED1.</title>
        <authorList>
            <person name="De Leon M.E."/>
            <person name="Jospin G."/>
        </authorList>
    </citation>
    <scope>NUCLEOTIDE SEQUENCE [LARGE SCALE GENOMIC DNA]</scope>
    <source>
        <strain evidence="2 3">UCD_MED1</strain>
    </source>
</reference>
<gene>
    <name evidence="2" type="ORF">FHI69_11950</name>
</gene>
<protein>
    <submittedName>
        <fullName evidence="2">Uncharacterized protein</fullName>
    </submittedName>
</protein>
<dbReference type="EMBL" id="VDGE01000003">
    <property type="protein sequence ID" value="TNC77054.1"/>
    <property type="molecule type" value="Genomic_DNA"/>
</dbReference>
<evidence type="ECO:0000313" key="3">
    <source>
        <dbReference type="Proteomes" id="UP000305681"/>
    </source>
</evidence>
<dbReference type="Proteomes" id="UP000305681">
    <property type="component" value="Unassembled WGS sequence"/>
</dbReference>
<evidence type="ECO:0000256" key="1">
    <source>
        <dbReference type="SAM" id="SignalP"/>
    </source>
</evidence>
<feature type="signal peptide" evidence="1">
    <location>
        <begin position="1"/>
        <end position="26"/>
    </location>
</feature>
<accession>A0A377RSH9</accession>
<proteinExistence type="predicted"/>
<evidence type="ECO:0000313" key="2">
    <source>
        <dbReference type="EMBL" id="TNC77054.1"/>
    </source>
</evidence>
<keyword evidence="1" id="KW-0732">Signal</keyword>
<comment type="caution">
    <text evidence="2">The sequence shown here is derived from an EMBL/GenBank/DDBJ whole genome shotgun (WGS) entry which is preliminary data.</text>
</comment>
<sequence length="68" mass="6859">MNIAKNMEAIFVAIIAVAAATSLATAAVPKFRAAPAASAALVASADQATMHTVYVSAKRLSAEEKAAL</sequence>